<keyword evidence="2" id="KW-0689">Ribosomal protein</keyword>
<dbReference type="EMBL" id="JAEOAQ010000003">
    <property type="protein sequence ID" value="KAG5419289.1"/>
    <property type="molecule type" value="Genomic_DNA"/>
</dbReference>
<dbReference type="GO" id="GO:0003735">
    <property type="term" value="F:structural constituent of ribosome"/>
    <property type="evidence" value="ECO:0007669"/>
    <property type="project" value="InterPro"/>
</dbReference>
<evidence type="ECO:0000313" key="4">
    <source>
        <dbReference type="EMBL" id="KAG5419289.1"/>
    </source>
</evidence>
<dbReference type="GO" id="GO:0022627">
    <property type="term" value="C:cytosolic small ribosomal subunit"/>
    <property type="evidence" value="ECO:0007669"/>
    <property type="project" value="TreeGrafter"/>
</dbReference>
<evidence type="ECO:0000256" key="2">
    <source>
        <dbReference type="ARBA" id="ARBA00022980"/>
    </source>
</evidence>
<gene>
    <name evidence="4" type="ORF">I9W82_003056</name>
</gene>
<keyword evidence="5" id="KW-1185">Reference proteome</keyword>
<name>A0A8H7ZEY1_9ASCO</name>
<dbReference type="RefSeq" id="XP_067548405.1">
    <property type="nucleotide sequence ID" value="XM_067691980.1"/>
</dbReference>
<organism evidence="4 5">
    <name type="scientific">Candida metapsilosis</name>
    <dbReference type="NCBI Taxonomy" id="273372"/>
    <lineage>
        <taxon>Eukaryota</taxon>
        <taxon>Fungi</taxon>
        <taxon>Dikarya</taxon>
        <taxon>Ascomycota</taxon>
        <taxon>Saccharomycotina</taxon>
        <taxon>Pichiomycetes</taxon>
        <taxon>Debaryomycetaceae</taxon>
        <taxon>Candida/Lodderomyces clade</taxon>
        <taxon>Candida</taxon>
    </lineage>
</organism>
<dbReference type="Pfam" id="PF01090">
    <property type="entry name" value="Ribosomal_S19e"/>
    <property type="match status" value="1"/>
</dbReference>
<dbReference type="GO" id="GO:0006412">
    <property type="term" value="P:translation"/>
    <property type="evidence" value="ECO:0007669"/>
    <property type="project" value="InterPro"/>
</dbReference>
<dbReference type="SUPFAM" id="SSF46785">
    <property type="entry name" value="Winged helix' DNA-binding domain"/>
    <property type="match status" value="1"/>
</dbReference>
<dbReference type="InterPro" id="IPR001266">
    <property type="entry name" value="Ribosomal_eS19"/>
</dbReference>
<dbReference type="GO" id="GO:0003723">
    <property type="term" value="F:RNA binding"/>
    <property type="evidence" value="ECO:0007669"/>
    <property type="project" value="TreeGrafter"/>
</dbReference>
<reference evidence="4 5" key="1">
    <citation type="submission" date="2020-12" db="EMBL/GenBank/DDBJ databases">
        <title>Effect of drift, selection, and recombination on the evolution of hybrid genomes in Candida yeast pathogens.</title>
        <authorList>
            <person name="Mixao V."/>
            <person name="Ksiezopolska E."/>
            <person name="Saus E."/>
            <person name="Boekhout T."/>
            <person name="Gacser A."/>
            <person name="Gabaldon T."/>
        </authorList>
    </citation>
    <scope>NUCLEOTIDE SEQUENCE [LARGE SCALE GENOMIC DNA]</scope>
    <source>
        <strain evidence="4 5">BP57</strain>
    </source>
</reference>
<dbReference type="GO" id="GO:0000028">
    <property type="term" value="P:ribosomal small subunit assembly"/>
    <property type="evidence" value="ECO:0007669"/>
    <property type="project" value="TreeGrafter"/>
</dbReference>
<keyword evidence="3" id="KW-0687">Ribonucleoprotein</keyword>
<accession>A0A8H7ZEY1</accession>
<sequence length="622" mass="70820">MRMKLGGVLFRSISLIRENQIDSLLSTPKTRQLYSDKKTYHREFMKELTGGNIEECSKSELARSSFKTHIIGDRSFKCYYEEKLCMCNFVTYLECDNEVLNSSELSMFPNLSELRILDECTVADASAFQCDVELPKLKSLAVHAQTLQTSNVLLKSLHNLRRLDLFLLFSDIASVDGLQRILVHLSQHNLALEEICLFLEQPYNLRYHDTVHLLKKVVSAPLLQKLTIRVKRRKSSLQLTQGEHQLYKESFSDEILKAFQKVEQLVIDFSLLDQIMLDPVIELLTHNSIGGKKQVTIVDRAISSPKMTVRQKEVLGAIVRTCGFANLSFYYGESLEESHLHVLNIVTDFIRWIVDPISTHGQVYCGLESVSIEKCWSITDESFIREGLKNCITEGKAKPDINRFKVWGRSALNSPRFRRREIFDLSYHRSSQYNVTMEGGYYVGTSNIPTDSVTIVTSQATGSKSEENHFWSAEASLCDFEQYYVPAQEFINAYAKFLQRQGKLEVPGYVDLVKTSAGNELPPQEAETWFYKRAASIARHIYLRKQVGVGALNKLYGGAKNRGFRPHKHVDASGSINRKAVQSLQKIGVLEISPKGGRRISENGQRDLDRIAAQTLEDEEED</sequence>
<dbReference type="PROSITE" id="PS00628">
    <property type="entry name" value="RIBOSOMAL_S19E"/>
    <property type="match status" value="1"/>
</dbReference>
<proteinExistence type="inferred from homology"/>
<dbReference type="PANTHER" id="PTHR11710">
    <property type="entry name" value="40S RIBOSOMAL PROTEIN S19"/>
    <property type="match status" value="1"/>
</dbReference>
<evidence type="ECO:0000256" key="1">
    <source>
        <dbReference type="ARBA" id="ARBA00010014"/>
    </source>
</evidence>
<dbReference type="Proteomes" id="UP000669133">
    <property type="component" value="Unassembled WGS sequence"/>
</dbReference>
<dbReference type="InterPro" id="IPR036388">
    <property type="entry name" value="WH-like_DNA-bd_sf"/>
</dbReference>
<protein>
    <submittedName>
        <fullName evidence="4">Uncharacterized protein</fullName>
    </submittedName>
</protein>
<dbReference type="SMART" id="SM01413">
    <property type="entry name" value="Ribosomal_S19e"/>
    <property type="match status" value="1"/>
</dbReference>
<dbReference type="FunFam" id="1.10.10.10:FF:000118">
    <property type="entry name" value="40S ribosomal protein S19"/>
    <property type="match status" value="1"/>
</dbReference>
<comment type="caution">
    <text evidence="4">The sequence shown here is derived from an EMBL/GenBank/DDBJ whole genome shotgun (WGS) entry which is preliminary data.</text>
</comment>
<dbReference type="AlphaFoldDB" id="A0A8H7ZEY1"/>
<comment type="similarity">
    <text evidence="1">Belongs to the eukaryotic ribosomal protein eS19 family.</text>
</comment>
<dbReference type="InterPro" id="IPR036390">
    <property type="entry name" value="WH_DNA-bd_sf"/>
</dbReference>
<evidence type="ECO:0000256" key="3">
    <source>
        <dbReference type="ARBA" id="ARBA00023274"/>
    </source>
</evidence>
<dbReference type="OrthoDB" id="4026135at2759"/>
<dbReference type="PANTHER" id="PTHR11710:SF0">
    <property type="entry name" value="40S RIBOSOMAL PROTEIN S19"/>
    <property type="match status" value="1"/>
</dbReference>
<dbReference type="InterPro" id="IPR018277">
    <property type="entry name" value="Ribosomal_eS19_CS"/>
</dbReference>
<evidence type="ECO:0000313" key="5">
    <source>
        <dbReference type="Proteomes" id="UP000669133"/>
    </source>
</evidence>
<dbReference type="Gene3D" id="1.10.10.10">
    <property type="entry name" value="Winged helix-like DNA-binding domain superfamily/Winged helix DNA-binding domain"/>
    <property type="match status" value="1"/>
</dbReference>
<dbReference type="GeneID" id="93651685"/>